<gene>
    <name evidence="1" type="ORF">A3A70_02155</name>
</gene>
<accession>A0A1F4VRF3</accession>
<dbReference type="AlphaFoldDB" id="A0A1F4VRF3"/>
<reference evidence="1 2" key="1">
    <citation type="journal article" date="2016" name="Nat. Commun.">
        <title>Thousands of microbial genomes shed light on interconnected biogeochemical processes in an aquifer system.</title>
        <authorList>
            <person name="Anantharaman K."/>
            <person name="Brown C.T."/>
            <person name="Hug L.A."/>
            <person name="Sharon I."/>
            <person name="Castelle C.J."/>
            <person name="Probst A.J."/>
            <person name="Thomas B.C."/>
            <person name="Singh A."/>
            <person name="Wilkins M.J."/>
            <person name="Karaoz U."/>
            <person name="Brodie E.L."/>
            <person name="Williams K.H."/>
            <person name="Hubbard S.S."/>
            <person name="Banfield J.F."/>
        </authorList>
    </citation>
    <scope>NUCLEOTIDE SEQUENCE [LARGE SCALE GENOMIC DNA]</scope>
</reference>
<proteinExistence type="predicted"/>
<sequence length="76" mass="8874">MNQKPKVVWLQRLLPPDASWEEVKIECENRGLFVRRIYIVGTLVGCEIGGFEYRGDFERRECIYKLNCNRASAIPV</sequence>
<evidence type="ECO:0000313" key="1">
    <source>
        <dbReference type="EMBL" id="OGC59558.1"/>
    </source>
</evidence>
<protein>
    <submittedName>
        <fullName evidence="1">Uncharacterized protein</fullName>
    </submittedName>
</protein>
<dbReference type="Proteomes" id="UP000178964">
    <property type="component" value="Unassembled WGS sequence"/>
</dbReference>
<name>A0A1F4VRF3_UNCKA</name>
<organism evidence="1 2">
    <name type="scientific">candidate division WWE3 bacterium RIFCSPLOWO2_01_FULL_42_11</name>
    <dbReference type="NCBI Taxonomy" id="1802627"/>
    <lineage>
        <taxon>Bacteria</taxon>
        <taxon>Katanobacteria</taxon>
    </lineage>
</organism>
<dbReference type="EMBL" id="MEVK01000013">
    <property type="protein sequence ID" value="OGC59558.1"/>
    <property type="molecule type" value="Genomic_DNA"/>
</dbReference>
<comment type="caution">
    <text evidence="1">The sequence shown here is derived from an EMBL/GenBank/DDBJ whole genome shotgun (WGS) entry which is preliminary data.</text>
</comment>
<evidence type="ECO:0000313" key="2">
    <source>
        <dbReference type="Proteomes" id="UP000178964"/>
    </source>
</evidence>
<dbReference type="STRING" id="1802627.A3A70_02155"/>